<proteinExistence type="predicted"/>
<sequence>MQYCLIKRNTHGLRSKLMNDCIGNIHTDCDGFSCSRIFRFVTFLLKYIEIFVLFYNAIKLLWNREISFSSTKI</sequence>
<feature type="transmembrane region" description="Helical" evidence="1">
    <location>
        <begin position="37"/>
        <end position="58"/>
    </location>
</feature>
<dbReference type="AlphaFoldDB" id="A0A0L8IFK5"/>
<keyword evidence="1" id="KW-0812">Transmembrane</keyword>
<dbReference type="EMBL" id="KQ415841">
    <property type="protein sequence ID" value="KOG00213.1"/>
    <property type="molecule type" value="Genomic_DNA"/>
</dbReference>
<accession>A0A0L8IFK5</accession>
<evidence type="ECO:0000313" key="2">
    <source>
        <dbReference type="EMBL" id="KOG00213.1"/>
    </source>
</evidence>
<organism evidence="2">
    <name type="scientific">Octopus bimaculoides</name>
    <name type="common">California two-spotted octopus</name>
    <dbReference type="NCBI Taxonomy" id="37653"/>
    <lineage>
        <taxon>Eukaryota</taxon>
        <taxon>Metazoa</taxon>
        <taxon>Spiralia</taxon>
        <taxon>Lophotrochozoa</taxon>
        <taxon>Mollusca</taxon>
        <taxon>Cephalopoda</taxon>
        <taxon>Coleoidea</taxon>
        <taxon>Octopodiformes</taxon>
        <taxon>Octopoda</taxon>
        <taxon>Incirrata</taxon>
        <taxon>Octopodidae</taxon>
        <taxon>Octopus</taxon>
    </lineage>
</organism>
<keyword evidence="1" id="KW-0472">Membrane</keyword>
<name>A0A0L8IFK5_OCTBM</name>
<evidence type="ECO:0000256" key="1">
    <source>
        <dbReference type="SAM" id="Phobius"/>
    </source>
</evidence>
<reference evidence="2" key="1">
    <citation type="submission" date="2015-07" db="EMBL/GenBank/DDBJ databases">
        <title>MeaNS - Measles Nucleotide Surveillance Program.</title>
        <authorList>
            <person name="Tran T."/>
            <person name="Druce J."/>
        </authorList>
    </citation>
    <scope>NUCLEOTIDE SEQUENCE</scope>
    <source>
        <strain evidence="2">UCB-OBI-ISO-001</strain>
        <tissue evidence="2">Gonad</tissue>
    </source>
</reference>
<keyword evidence="1" id="KW-1133">Transmembrane helix</keyword>
<protein>
    <submittedName>
        <fullName evidence="2">Uncharacterized protein</fullName>
    </submittedName>
</protein>
<gene>
    <name evidence="2" type="ORF">OCBIM_22007342mg</name>
</gene>